<gene>
    <name evidence="1" type="ORF">METZ01_LOCUS236964</name>
</gene>
<sequence>MKRYKKSFLIIFVGLCFLKGQSGYQGLTSWFSPVTVSLGGGGILLNIQEADRQNPALLGETDKQKFILDIVHYPADVNSRHIGWILPKNKRVYSFHYRQMDYGRFDGYDEDGVSTSSYSSNDSWLTGSVSSRSGMLSYGMSAGFFYSRLASEKSILMVFSFGGLIS</sequence>
<accession>A0A382HA02</accession>
<evidence type="ECO:0000313" key="1">
    <source>
        <dbReference type="EMBL" id="SVB84110.1"/>
    </source>
</evidence>
<feature type="non-terminal residue" evidence="1">
    <location>
        <position position="166"/>
    </location>
</feature>
<dbReference type="EMBL" id="UINC01060036">
    <property type="protein sequence ID" value="SVB84110.1"/>
    <property type="molecule type" value="Genomic_DNA"/>
</dbReference>
<protein>
    <submittedName>
        <fullName evidence="1">Uncharacterized protein</fullName>
    </submittedName>
</protein>
<organism evidence="1">
    <name type="scientific">marine metagenome</name>
    <dbReference type="NCBI Taxonomy" id="408172"/>
    <lineage>
        <taxon>unclassified sequences</taxon>
        <taxon>metagenomes</taxon>
        <taxon>ecological metagenomes</taxon>
    </lineage>
</organism>
<proteinExistence type="predicted"/>
<name>A0A382HA02_9ZZZZ</name>
<dbReference type="AlphaFoldDB" id="A0A382HA02"/>
<reference evidence="1" key="1">
    <citation type="submission" date="2018-05" db="EMBL/GenBank/DDBJ databases">
        <authorList>
            <person name="Lanie J.A."/>
            <person name="Ng W.-L."/>
            <person name="Kazmierczak K.M."/>
            <person name="Andrzejewski T.M."/>
            <person name="Davidsen T.M."/>
            <person name="Wayne K.J."/>
            <person name="Tettelin H."/>
            <person name="Glass J.I."/>
            <person name="Rusch D."/>
            <person name="Podicherti R."/>
            <person name="Tsui H.-C.T."/>
            <person name="Winkler M.E."/>
        </authorList>
    </citation>
    <scope>NUCLEOTIDE SEQUENCE</scope>
</reference>